<gene>
    <name evidence="2" type="ORF">GCM10017667_80070</name>
</gene>
<dbReference type="SUPFAM" id="SSF55729">
    <property type="entry name" value="Acyl-CoA N-acyltransferases (Nat)"/>
    <property type="match status" value="1"/>
</dbReference>
<dbReference type="Pfam" id="PF13302">
    <property type="entry name" value="Acetyltransf_3"/>
    <property type="match status" value="1"/>
</dbReference>
<dbReference type="GO" id="GO:1990189">
    <property type="term" value="F:protein N-terminal-serine acetyltransferase activity"/>
    <property type="evidence" value="ECO:0007669"/>
    <property type="project" value="TreeGrafter"/>
</dbReference>
<dbReference type="InterPro" id="IPR016181">
    <property type="entry name" value="Acyl_CoA_acyltransferase"/>
</dbReference>
<protein>
    <submittedName>
        <fullName evidence="2">Acetyltransferase</fullName>
    </submittedName>
</protein>
<dbReference type="AlphaFoldDB" id="A0A919ESC3"/>
<dbReference type="GO" id="GO:0008999">
    <property type="term" value="F:protein-N-terminal-alanine acetyltransferase activity"/>
    <property type="evidence" value="ECO:0007669"/>
    <property type="project" value="TreeGrafter"/>
</dbReference>
<dbReference type="Proteomes" id="UP000632849">
    <property type="component" value="Unassembled WGS sequence"/>
</dbReference>
<dbReference type="RefSeq" id="WP_150234879.1">
    <property type="nucleotide sequence ID" value="NZ_BNBE01000004.1"/>
</dbReference>
<dbReference type="EMBL" id="BNBE01000004">
    <property type="protein sequence ID" value="GHG30220.1"/>
    <property type="molecule type" value="Genomic_DNA"/>
</dbReference>
<keyword evidence="3" id="KW-1185">Reference proteome</keyword>
<reference evidence="2" key="1">
    <citation type="journal article" date="2014" name="Int. J. Syst. Evol. Microbiol.">
        <title>Complete genome sequence of Corynebacterium casei LMG S-19264T (=DSM 44701T), isolated from a smear-ripened cheese.</title>
        <authorList>
            <consortium name="US DOE Joint Genome Institute (JGI-PGF)"/>
            <person name="Walter F."/>
            <person name="Albersmeier A."/>
            <person name="Kalinowski J."/>
            <person name="Ruckert C."/>
        </authorList>
    </citation>
    <scope>NUCLEOTIDE SEQUENCE</scope>
    <source>
        <strain evidence="2">JCM 4122</strain>
    </source>
</reference>
<accession>A0A919ESC3</accession>
<evidence type="ECO:0000313" key="2">
    <source>
        <dbReference type="EMBL" id="GHG30220.1"/>
    </source>
</evidence>
<evidence type="ECO:0000313" key="3">
    <source>
        <dbReference type="Proteomes" id="UP000632849"/>
    </source>
</evidence>
<dbReference type="PROSITE" id="PS51186">
    <property type="entry name" value="GNAT"/>
    <property type="match status" value="1"/>
</dbReference>
<evidence type="ECO:0000259" key="1">
    <source>
        <dbReference type="PROSITE" id="PS51186"/>
    </source>
</evidence>
<comment type="caution">
    <text evidence="2">The sequence shown here is derived from an EMBL/GenBank/DDBJ whole genome shotgun (WGS) entry which is preliminary data.</text>
</comment>
<name>A0A919ESC3_STRFL</name>
<sequence>MADTVFLNVPETASAPALVLRPWRAEDVPALVEAHRDPELRHRLGAVAEDEAGAERWVEDQRRGWETGARFGFAVLAAGPGAAPGGPGACEGPLWGNAVLKLPGGPTGEVGYWTAAPARGRGVAPRALEALTAWAFGGAGPAGLDRLELLHQVDNTASCRVAEKSGYALAGILPAAPPAFPRDGHLHARSRRA</sequence>
<dbReference type="GeneID" id="95662987"/>
<dbReference type="GO" id="GO:0005737">
    <property type="term" value="C:cytoplasm"/>
    <property type="evidence" value="ECO:0007669"/>
    <property type="project" value="TreeGrafter"/>
</dbReference>
<dbReference type="Gene3D" id="3.40.630.30">
    <property type="match status" value="1"/>
</dbReference>
<dbReference type="PANTHER" id="PTHR43441:SF10">
    <property type="entry name" value="ACETYLTRANSFERASE"/>
    <property type="match status" value="1"/>
</dbReference>
<reference evidence="2" key="2">
    <citation type="submission" date="2020-09" db="EMBL/GenBank/DDBJ databases">
        <authorList>
            <person name="Sun Q."/>
            <person name="Ohkuma M."/>
        </authorList>
    </citation>
    <scope>NUCLEOTIDE SEQUENCE</scope>
    <source>
        <strain evidence="2">JCM 4122</strain>
    </source>
</reference>
<dbReference type="InterPro" id="IPR051908">
    <property type="entry name" value="Ribosomal_N-acetyltransferase"/>
</dbReference>
<feature type="domain" description="N-acetyltransferase" evidence="1">
    <location>
        <begin position="18"/>
        <end position="193"/>
    </location>
</feature>
<dbReference type="InterPro" id="IPR000182">
    <property type="entry name" value="GNAT_dom"/>
</dbReference>
<organism evidence="2 3">
    <name type="scientific">Streptomyces filamentosus</name>
    <name type="common">Streptomyces roseosporus</name>
    <dbReference type="NCBI Taxonomy" id="67294"/>
    <lineage>
        <taxon>Bacteria</taxon>
        <taxon>Bacillati</taxon>
        <taxon>Actinomycetota</taxon>
        <taxon>Actinomycetes</taxon>
        <taxon>Kitasatosporales</taxon>
        <taxon>Streptomycetaceae</taxon>
        <taxon>Streptomyces</taxon>
    </lineage>
</organism>
<dbReference type="PANTHER" id="PTHR43441">
    <property type="entry name" value="RIBOSOMAL-PROTEIN-SERINE ACETYLTRANSFERASE"/>
    <property type="match status" value="1"/>
</dbReference>
<proteinExistence type="predicted"/>